<dbReference type="PANTHER" id="PTHR33376:SF4">
    <property type="entry name" value="SIALIC ACID-BINDING PERIPLASMIC PROTEIN SIAP"/>
    <property type="match status" value="1"/>
</dbReference>
<evidence type="ECO:0000313" key="3">
    <source>
        <dbReference type="EMBL" id="MZR31501.1"/>
    </source>
</evidence>
<reference evidence="3 4" key="1">
    <citation type="submission" date="2019-12" db="EMBL/GenBank/DDBJ databases">
        <title>Snethiella sp. nov. sp. isolated from sea sand.</title>
        <authorList>
            <person name="Kim J."/>
            <person name="Jeong S.E."/>
            <person name="Jung H.S."/>
            <person name="Jeon C.O."/>
        </authorList>
    </citation>
    <scope>NUCLEOTIDE SEQUENCE [LARGE SCALE GENOMIC DNA]</scope>
    <source>
        <strain evidence="3 4">DP05</strain>
    </source>
</reference>
<dbReference type="PANTHER" id="PTHR33376">
    <property type="match status" value="1"/>
</dbReference>
<dbReference type="CDD" id="cd13602">
    <property type="entry name" value="PBP2_TRAP_BpDctp6_7"/>
    <property type="match status" value="1"/>
</dbReference>
<comment type="caution">
    <text evidence="3">The sequence shown here is derived from an EMBL/GenBank/DDBJ whole genome shotgun (WGS) entry which is preliminary data.</text>
</comment>
<feature type="signal peptide" evidence="2">
    <location>
        <begin position="1"/>
        <end position="23"/>
    </location>
</feature>
<dbReference type="EMBL" id="WTUW01000002">
    <property type="protein sequence ID" value="MZR31501.1"/>
    <property type="molecule type" value="Genomic_DNA"/>
</dbReference>
<evidence type="ECO:0000313" key="4">
    <source>
        <dbReference type="Proteomes" id="UP000476030"/>
    </source>
</evidence>
<evidence type="ECO:0000256" key="2">
    <source>
        <dbReference type="SAM" id="SignalP"/>
    </source>
</evidence>
<dbReference type="NCBIfam" id="NF037995">
    <property type="entry name" value="TRAP_S1"/>
    <property type="match status" value="1"/>
</dbReference>
<keyword evidence="1 2" id="KW-0732">Signal</keyword>
<name>A0A6L8W8Q1_9PROT</name>
<dbReference type="Gene3D" id="3.40.190.170">
    <property type="entry name" value="Bacterial extracellular solute-binding protein, family 7"/>
    <property type="match status" value="1"/>
</dbReference>
<gene>
    <name evidence="3" type="ORF">GQE98_12745</name>
</gene>
<dbReference type="RefSeq" id="WP_161316003.1">
    <property type="nucleotide sequence ID" value="NZ_WTUW01000002.1"/>
</dbReference>
<accession>A0A6L8W8Q1</accession>
<evidence type="ECO:0000256" key="1">
    <source>
        <dbReference type="ARBA" id="ARBA00022729"/>
    </source>
</evidence>
<dbReference type="AlphaFoldDB" id="A0A6L8W8Q1"/>
<feature type="chain" id="PRO_5026891439" evidence="2">
    <location>
        <begin position="24"/>
        <end position="323"/>
    </location>
</feature>
<sequence>MNLLTKIAMTIGIVLAVVSTAQAEKWNMATYYGDNFQTQNVIKFLEDVENATGKNLEITLHSNATLFKANEIKRAVQTGNVQLGEILINGYGNENPILEVDAIPFLANDYDAAKKLYKLQKPLIDEFFETQGLRLLYAVPWPAQGFLSKVPLNSVADMKGSKFRTAGPLLARFGELMGAVPINMPFGDVPQGFETGGVDTFMTSAASSVEIQAWDFVNYFTTVGGMLPKAGVIVNAKEFDSLPEDVRAAVLKAAATAETRGWQMSAKVMAETTETLRSHGVKIAKPTPEFMSELRKIGDQMTQEWIKKAGAPGKELIERYETK</sequence>
<dbReference type="Proteomes" id="UP000476030">
    <property type="component" value="Unassembled WGS sequence"/>
</dbReference>
<proteinExistence type="predicted"/>
<protein>
    <submittedName>
        <fullName evidence="3">C4-dicarboxylate ABC transporter substrate-binding protein</fullName>
    </submittedName>
</protein>
<keyword evidence="4" id="KW-1185">Reference proteome</keyword>
<organism evidence="3 4">
    <name type="scientific">Sneathiella litorea</name>
    <dbReference type="NCBI Taxonomy" id="2606216"/>
    <lineage>
        <taxon>Bacteria</taxon>
        <taxon>Pseudomonadati</taxon>
        <taxon>Pseudomonadota</taxon>
        <taxon>Alphaproteobacteria</taxon>
        <taxon>Sneathiellales</taxon>
        <taxon>Sneathiellaceae</taxon>
        <taxon>Sneathiella</taxon>
    </lineage>
</organism>
<dbReference type="GO" id="GO:0055085">
    <property type="term" value="P:transmembrane transport"/>
    <property type="evidence" value="ECO:0007669"/>
    <property type="project" value="InterPro"/>
</dbReference>
<dbReference type="InterPro" id="IPR018389">
    <property type="entry name" value="DctP_fam"/>
</dbReference>
<dbReference type="InterPro" id="IPR038404">
    <property type="entry name" value="TRAP_DctP_sf"/>
</dbReference>
<dbReference type="Pfam" id="PF03480">
    <property type="entry name" value="DctP"/>
    <property type="match status" value="1"/>
</dbReference>